<dbReference type="GO" id="GO:0008360">
    <property type="term" value="P:regulation of cell shape"/>
    <property type="evidence" value="ECO:0007669"/>
    <property type="project" value="UniProtKB-KW"/>
</dbReference>
<comment type="subcellular location">
    <subcellularLocation>
        <location evidence="2 17 18">Cytoplasm</location>
    </subcellularLocation>
</comment>
<evidence type="ECO:0000313" key="22">
    <source>
        <dbReference type="Proteomes" id="UP000001902"/>
    </source>
</evidence>
<evidence type="ECO:0000259" key="20">
    <source>
        <dbReference type="Pfam" id="PF08245"/>
    </source>
</evidence>
<evidence type="ECO:0000256" key="7">
    <source>
        <dbReference type="ARBA" id="ARBA00022490"/>
    </source>
</evidence>
<evidence type="ECO:0000256" key="15">
    <source>
        <dbReference type="ARBA" id="ARBA00032324"/>
    </source>
</evidence>
<keyword evidence="13 17" id="KW-0961">Cell wall biogenesis/degradation</keyword>
<keyword evidence="17 18" id="KW-0131">Cell cycle</keyword>
<dbReference type="HAMAP" id="MF_00639">
    <property type="entry name" value="MurD"/>
    <property type="match status" value="1"/>
</dbReference>
<dbReference type="UniPathway" id="UPA00219"/>
<dbReference type="PANTHER" id="PTHR43692:SF1">
    <property type="entry name" value="UDP-N-ACETYLMURAMOYLALANINE--D-GLUTAMATE LIGASE"/>
    <property type="match status" value="1"/>
</dbReference>
<dbReference type="SUPFAM" id="SSF53244">
    <property type="entry name" value="MurD-like peptide ligases, peptide-binding domain"/>
    <property type="match status" value="1"/>
</dbReference>
<keyword evidence="9 17" id="KW-0547">Nucleotide-binding</keyword>
<comment type="function">
    <text evidence="1 17 18">Cell wall formation. Catalyzes the addition of glutamate to the nucleotide precursor UDP-N-acetylmuramoyl-L-alanine (UMA).</text>
</comment>
<dbReference type="EC" id="6.3.2.9" evidence="5 17"/>
<keyword evidence="17 18" id="KW-0132">Cell division</keyword>
<dbReference type="Gene3D" id="3.40.50.720">
    <property type="entry name" value="NAD(P)-binding Rossmann-like Domain"/>
    <property type="match status" value="1"/>
</dbReference>
<evidence type="ECO:0000256" key="14">
    <source>
        <dbReference type="ARBA" id="ARBA00030398"/>
    </source>
</evidence>
<evidence type="ECO:0000256" key="17">
    <source>
        <dbReference type="HAMAP-Rule" id="MF_00639"/>
    </source>
</evidence>
<dbReference type="SUPFAM" id="SSF53623">
    <property type="entry name" value="MurD-like peptide ligases, catalytic domain"/>
    <property type="match status" value="1"/>
</dbReference>
<dbReference type="Gene3D" id="3.40.1190.10">
    <property type="entry name" value="Mur-like, catalytic domain"/>
    <property type="match status" value="1"/>
</dbReference>
<dbReference type="GO" id="GO:0008764">
    <property type="term" value="F:UDP-N-acetylmuramoylalanine-D-glutamate ligase activity"/>
    <property type="evidence" value="ECO:0007669"/>
    <property type="project" value="UniProtKB-UniRule"/>
</dbReference>
<comment type="similarity">
    <text evidence="4 17">Belongs to the MurCDEF family.</text>
</comment>
<dbReference type="EMBL" id="CP001859">
    <property type="protein sequence ID" value="ADB47664.1"/>
    <property type="molecule type" value="Genomic_DNA"/>
</dbReference>
<gene>
    <name evidence="17" type="primary">murD</name>
    <name evidence="21" type="ordered locus">Acfer_1303</name>
</gene>
<feature type="domain" description="Mur ligase central" evidence="20">
    <location>
        <begin position="128"/>
        <end position="305"/>
    </location>
</feature>
<dbReference type="STRING" id="591001.Acfer_1303"/>
<keyword evidence="11 17" id="KW-0133">Cell shape</keyword>
<evidence type="ECO:0000256" key="9">
    <source>
        <dbReference type="ARBA" id="ARBA00022741"/>
    </source>
</evidence>
<keyword evidence="7 17" id="KW-0963">Cytoplasm</keyword>
<dbReference type="GO" id="GO:0005737">
    <property type="term" value="C:cytoplasm"/>
    <property type="evidence" value="ECO:0007669"/>
    <property type="project" value="UniProtKB-SubCell"/>
</dbReference>
<comment type="catalytic activity">
    <reaction evidence="16 17 18">
        <text>UDP-N-acetyl-alpha-D-muramoyl-L-alanine + D-glutamate + ATP = UDP-N-acetyl-alpha-D-muramoyl-L-alanyl-D-glutamate + ADP + phosphate + H(+)</text>
        <dbReference type="Rhea" id="RHEA:16429"/>
        <dbReference type="ChEBI" id="CHEBI:15378"/>
        <dbReference type="ChEBI" id="CHEBI:29986"/>
        <dbReference type="ChEBI" id="CHEBI:30616"/>
        <dbReference type="ChEBI" id="CHEBI:43474"/>
        <dbReference type="ChEBI" id="CHEBI:83898"/>
        <dbReference type="ChEBI" id="CHEBI:83900"/>
        <dbReference type="ChEBI" id="CHEBI:456216"/>
        <dbReference type="EC" id="6.3.2.9"/>
    </reaction>
</comment>
<dbReference type="HOGENOM" id="CLU_032540_0_0_9"/>
<evidence type="ECO:0000259" key="19">
    <source>
        <dbReference type="Pfam" id="PF02875"/>
    </source>
</evidence>
<name>D2RKR2_ACIFV</name>
<evidence type="ECO:0000256" key="6">
    <source>
        <dbReference type="ARBA" id="ARBA00015655"/>
    </source>
</evidence>
<evidence type="ECO:0000256" key="3">
    <source>
        <dbReference type="ARBA" id="ARBA00004752"/>
    </source>
</evidence>
<evidence type="ECO:0000256" key="5">
    <source>
        <dbReference type="ARBA" id="ARBA00012212"/>
    </source>
</evidence>
<dbReference type="Pfam" id="PF02875">
    <property type="entry name" value="Mur_ligase_C"/>
    <property type="match status" value="1"/>
</dbReference>
<evidence type="ECO:0000256" key="10">
    <source>
        <dbReference type="ARBA" id="ARBA00022840"/>
    </source>
</evidence>
<dbReference type="InterPro" id="IPR036565">
    <property type="entry name" value="Mur-like_cat_sf"/>
</dbReference>
<keyword evidence="12 17" id="KW-0573">Peptidoglycan synthesis</keyword>
<dbReference type="GO" id="GO:0051301">
    <property type="term" value="P:cell division"/>
    <property type="evidence" value="ECO:0007669"/>
    <property type="project" value="UniProtKB-KW"/>
</dbReference>
<dbReference type="SUPFAM" id="SSF51984">
    <property type="entry name" value="MurCD N-terminal domain"/>
    <property type="match status" value="1"/>
</dbReference>
<reference evidence="21 22" key="1">
    <citation type="journal article" date="2010" name="Stand. Genomic Sci.">
        <title>Complete genome sequence of Acidaminococcus fermentans type strain (VR4).</title>
        <authorList>
            <person name="Chang Y.J."/>
            <person name="Pukall R."/>
            <person name="Saunders E."/>
            <person name="Lapidus A."/>
            <person name="Copeland A."/>
            <person name="Nolan M."/>
            <person name="Glavina Del Rio T."/>
            <person name="Lucas S."/>
            <person name="Chen F."/>
            <person name="Tice H."/>
            <person name="Cheng J.F."/>
            <person name="Han C."/>
            <person name="Detter J.C."/>
            <person name="Bruce D."/>
            <person name="Goodwin L."/>
            <person name="Pitluck S."/>
            <person name="Mikhailova N."/>
            <person name="Liolios K."/>
            <person name="Pati A."/>
            <person name="Ivanova N."/>
            <person name="Mavromatis K."/>
            <person name="Chen A."/>
            <person name="Palaniappan K."/>
            <person name="Land M."/>
            <person name="Hauser L."/>
            <person name="Jeffries C.D."/>
            <person name="Brettin T."/>
            <person name="Rohde M."/>
            <person name="Goker M."/>
            <person name="Bristow J."/>
            <person name="Eisen J.A."/>
            <person name="Markowitz V."/>
            <person name="Hugenholtz P."/>
            <person name="Kyrpides N.C."/>
            <person name="Klenk H.P."/>
        </authorList>
    </citation>
    <scope>NUCLEOTIDE SEQUENCE [LARGE SCALE GENOMIC DNA]</scope>
    <source>
        <strain evidence="22">ATCC 25085 / DSM 20731 / CCUG 9996 / CIP 106432 / VR4</strain>
    </source>
</reference>
<dbReference type="eggNOG" id="COG0771">
    <property type="taxonomic scope" value="Bacteria"/>
</dbReference>
<organism evidence="21 22">
    <name type="scientific">Acidaminococcus fermentans (strain ATCC 25085 / DSM 20731 / CCUG 9996 / CIP 106432 / VR4)</name>
    <dbReference type="NCBI Taxonomy" id="591001"/>
    <lineage>
        <taxon>Bacteria</taxon>
        <taxon>Bacillati</taxon>
        <taxon>Bacillota</taxon>
        <taxon>Negativicutes</taxon>
        <taxon>Acidaminococcales</taxon>
        <taxon>Acidaminococcaceae</taxon>
        <taxon>Acidaminococcus</taxon>
    </lineage>
</organism>
<evidence type="ECO:0000313" key="21">
    <source>
        <dbReference type="EMBL" id="ADB47664.1"/>
    </source>
</evidence>
<keyword evidence="8 17" id="KW-0436">Ligase</keyword>
<dbReference type="InterPro" id="IPR004101">
    <property type="entry name" value="Mur_ligase_C"/>
</dbReference>
<evidence type="ECO:0000256" key="11">
    <source>
        <dbReference type="ARBA" id="ARBA00022960"/>
    </source>
</evidence>
<dbReference type="GO" id="GO:0005524">
    <property type="term" value="F:ATP binding"/>
    <property type="evidence" value="ECO:0007669"/>
    <property type="project" value="UniProtKB-UniRule"/>
</dbReference>
<proteinExistence type="inferred from homology"/>
<evidence type="ECO:0000256" key="2">
    <source>
        <dbReference type="ARBA" id="ARBA00004496"/>
    </source>
</evidence>
<dbReference type="NCBIfam" id="TIGR01087">
    <property type="entry name" value="murD"/>
    <property type="match status" value="1"/>
</dbReference>
<sequence>MYSRLLNDNHILGGIIMDDKKKIFVYGAGISGQGVSEVLARKGSAVILYNDDKKELDPAWLKAFEALGGEYIQGTDPEPYLEQCHLFIISPGIPFTTETVKKARNLGMEIIAEAEEASRLYKGHWCAVTGSNGKTTTTTLLGEMLATLPVKTAVAGNIGFALSKELQDLDQDSWVAAELSSFQLEGTTSLAPDVACIVNITPDHFERHGDMAGYVAAKSKIFAFQTPDQILILNADDPVSSKLGDKARSRVIWFSTEKVLPEGGFIEDGWFTLALDGKKERICQVSDLQIFGAHNEQDVLAACLSAHFAGVTAENMARVLKAFRGVEHRLEYVTAINGVKYYNDSKATNTDSAIKALEAFKDGHVILLAGGHDKMTGLDDLMEAVKAKTDALILLGEARQRFCEAAKKHGVQNIIMIDGTFEDAVRKAYSLAKAPQVVLLSPACSSYDMFANFPERGRVFKQIVMDLAKEAKA</sequence>
<evidence type="ECO:0000256" key="4">
    <source>
        <dbReference type="ARBA" id="ARBA00010416"/>
    </source>
</evidence>
<dbReference type="InterPro" id="IPR013221">
    <property type="entry name" value="Mur_ligase_cen"/>
</dbReference>
<comment type="pathway">
    <text evidence="3 17 18">Cell wall biogenesis; peptidoglycan biosynthesis.</text>
</comment>
<dbReference type="KEGG" id="afn:Acfer_1303"/>
<dbReference type="Pfam" id="PF08245">
    <property type="entry name" value="Mur_ligase_M"/>
    <property type="match status" value="1"/>
</dbReference>
<dbReference type="Proteomes" id="UP000001902">
    <property type="component" value="Chromosome"/>
</dbReference>
<evidence type="ECO:0000256" key="13">
    <source>
        <dbReference type="ARBA" id="ARBA00023316"/>
    </source>
</evidence>
<protein>
    <recommendedName>
        <fullName evidence="6 17">UDP-N-acetylmuramoylalanine--D-glutamate ligase</fullName>
        <ecNumber evidence="5 17">6.3.2.9</ecNumber>
    </recommendedName>
    <alternativeName>
        <fullName evidence="15 17">D-glutamic acid-adding enzyme</fullName>
    </alternativeName>
    <alternativeName>
        <fullName evidence="14 17">UDP-N-acetylmuramoyl-L-alanyl-D-glutamate synthetase</fullName>
    </alternativeName>
</protein>
<feature type="binding site" evidence="17">
    <location>
        <begin position="130"/>
        <end position="136"/>
    </location>
    <ligand>
        <name>ATP</name>
        <dbReference type="ChEBI" id="CHEBI:30616"/>
    </ligand>
</feature>
<accession>D2RKR2</accession>
<evidence type="ECO:0000256" key="16">
    <source>
        <dbReference type="ARBA" id="ARBA00047632"/>
    </source>
</evidence>
<dbReference type="Gene3D" id="3.90.190.20">
    <property type="entry name" value="Mur ligase, C-terminal domain"/>
    <property type="match status" value="1"/>
</dbReference>
<dbReference type="InterPro" id="IPR036615">
    <property type="entry name" value="Mur_ligase_C_dom_sf"/>
</dbReference>
<dbReference type="InterPro" id="IPR005762">
    <property type="entry name" value="MurD"/>
</dbReference>
<dbReference type="AlphaFoldDB" id="D2RKR2"/>
<dbReference type="GO" id="GO:0009252">
    <property type="term" value="P:peptidoglycan biosynthetic process"/>
    <property type="evidence" value="ECO:0007669"/>
    <property type="project" value="UniProtKB-UniRule"/>
</dbReference>
<keyword evidence="22" id="KW-1185">Reference proteome</keyword>
<evidence type="ECO:0000256" key="12">
    <source>
        <dbReference type="ARBA" id="ARBA00022984"/>
    </source>
</evidence>
<evidence type="ECO:0000256" key="18">
    <source>
        <dbReference type="RuleBase" id="RU003664"/>
    </source>
</evidence>
<evidence type="ECO:0000256" key="1">
    <source>
        <dbReference type="ARBA" id="ARBA00002734"/>
    </source>
</evidence>
<feature type="domain" description="Mur ligase C-terminal" evidence="19">
    <location>
        <begin position="328"/>
        <end position="444"/>
    </location>
</feature>
<evidence type="ECO:0000256" key="8">
    <source>
        <dbReference type="ARBA" id="ARBA00022598"/>
    </source>
</evidence>
<keyword evidence="10 17" id="KW-0067">ATP-binding</keyword>
<dbReference type="GO" id="GO:0071555">
    <property type="term" value="P:cell wall organization"/>
    <property type="evidence" value="ECO:0007669"/>
    <property type="project" value="UniProtKB-KW"/>
</dbReference>
<dbReference type="Pfam" id="PF21799">
    <property type="entry name" value="MurD-like_N"/>
    <property type="match status" value="1"/>
</dbReference>
<dbReference type="PANTHER" id="PTHR43692">
    <property type="entry name" value="UDP-N-ACETYLMURAMOYLALANINE--D-GLUTAMATE LIGASE"/>
    <property type="match status" value="1"/>
</dbReference>